<evidence type="ECO:0000313" key="2">
    <source>
        <dbReference type="EMBL" id="USY22664.1"/>
    </source>
</evidence>
<protein>
    <submittedName>
        <fullName evidence="2">Uncharacterized protein</fullName>
    </submittedName>
</protein>
<proteinExistence type="predicted"/>
<gene>
    <name evidence="2" type="ORF">NE857_14260</name>
</gene>
<dbReference type="Proteomes" id="UP001055940">
    <property type="component" value="Chromosome"/>
</dbReference>
<dbReference type="EMBL" id="CP099837">
    <property type="protein sequence ID" value="USY22664.1"/>
    <property type="molecule type" value="Genomic_DNA"/>
</dbReference>
<reference evidence="2" key="1">
    <citation type="submission" date="2022-06" db="EMBL/GenBank/DDBJ databases">
        <authorList>
            <person name="Ping M."/>
        </authorList>
    </citation>
    <scope>NUCLEOTIDE SEQUENCE</scope>
    <source>
        <strain evidence="2">JCM11759T</strain>
    </source>
</reference>
<feature type="region of interest" description="Disordered" evidence="1">
    <location>
        <begin position="100"/>
        <end position="121"/>
    </location>
</feature>
<name>A0ABY5DEA0_9ACTN</name>
<dbReference type="RefSeq" id="WP_254421428.1">
    <property type="nucleotide sequence ID" value="NZ_BAAAJB010000026.1"/>
</dbReference>
<sequence>MLLPEPTTRDRRLARLGTSWPLLRRVLQRGEAGWRAATDNHGDGARSQYAYRERLAALREEQKLHHGWDKARVLKIELTVDPEHTIAFQTLIGDRYTGLVTPERPPRNLHPRGPNGQRLLGGEGDTEQLKLFPDDVLPLPPREEVELTDHENLQVWVFLVHREHEPATGRVRWHSELSRPHPPDEAGYLTSWQERIPLPALEIGAVTHPVGEGQHELDIQIGPR</sequence>
<evidence type="ECO:0000313" key="3">
    <source>
        <dbReference type="Proteomes" id="UP001055940"/>
    </source>
</evidence>
<accession>A0ABY5DEA0</accession>
<evidence type="ECO:0000256" key="1">
    <source>
        <dbReference type="SAM" id="MobiDB-lite"/>
    </source>
</evidence>
<organism evidence="2 3">
    <name type="scientific">Nocardiopsis exhalans</name>
    <dbReference type="NCBI Taxonomy" id="163604"/>
    <lineage>
        <taxon>Bacteria</taxon>
        <taxon>Bacillati</taxon>
        <taxon>Actinomycetota</taxon>
        <taxon>Actinomycetes</taxon>
        <taxon>Streptosporangiales</taxon>
        <taxon>Nocardiopsidaceae</taxon>
        <taxon>Nocardiopsis</taxon>
    </lineage>
</organism>
<keyword evidence="3" id="KW-1185">Reference proteome</keyword>